<dbReference type="InterPro" id="IPR007373">
    <property type="entry name" value="Thiamin_PyroPKinase_B1-bd"/>
</dbReference>
<dbReference type="InterPro" id="IPR006282">
    <property type="entry name" value="Thi_PPkinase"/>
</dbReference>
<dbReference type="InterPro" id="IPR007371">
    <property type="entry name" value="TPK_catalytic"/>
</dbReference>
<dbReference type="EC" id="2.7.6.2" evidence="5"/>
<dbReference type="Gene3D" id="3.40.50.10240">
    <property type="entry name" value="Thiamin pyrophosphokinase, catalytic domain"/>
    <property type="match status" value="1"/>
</dbReference>
<dbReference type="InterPro" id="IPR036759">
    <property type="entry name" value="TPK_catalytic_sf"/>
</dbReference>
<sequence length="223" mass="24116">MRAIVAVNGLIQDYALLQPLLHSDAYRVAADGGAMHWLALGHAPHVVVGDLDSLPAELVERLAAQGVRIERHPREKDQTDIELAIERAIEDGADEVLLIGALGGRLDQTLANVLLLAQRSWPVPIRLIEGGQIAEVLRGPGTIEFTGTPGDVVSLLPLSPTVQGVTYRGLRYPLENAELFFGTTRAISNEMLEPNASIFIQQGIALVVHTLNYLSDEEPGDEP</sequence>
<evidence type="ECO:0000256" key="4">
    <source>
        <dbReference type="ARBA" id="ARBA00022840"/>
    </source>
</evidence>
<dbReference type="SMART" id="SM00983">
    <property type="entry name" value="TPK_B1_binding"/>
    <property type="match status" value="1"/>
</dbReference>
<dbReference type="EMBL" id="DSMG01000059">
    <property type="protein sequence ID" value="HDX30905.1"/>
    <property type="molecule type" value="Genomic_DNA"/>
</dbReference>
<comment type="caution">
    <text evidence="7">The sequence shown here is derived from an EMBL/GenBank/DDBJ whole genome shotgun (WGS) entry which is preliminary data.</text>
</comment>
<dbReference type="GO" id="GO:0004788">
    <property type="term" value="F:thiamine diphosphokinase activity"/>
    <property type="evidence" value="ECO:0007669"/>
    <property type="project" value="UniProtKB-UniRule"/>
</dbReference>
<evidence type="ECO:0000259" key="6">
    <source>
        <dbReference type="SMART" id="SM00983"/>
    </source>
</evidence>
<dbReference type="GO" id="GO:0030975">
    <property type="term" value="F:thiamine binding"/>
    <property type="evidence" value="ECO:0007669"/>
    <property type="project" value="InterPro"/>
</dbReference>
<feature type="domain" description="Thiamin pyrophosphokinase thiamin-binding" evidence="6">
    <location>
        <begin position="141"/>
        <end position="206"/>
    </location>
</feature>
<dbReference type="GO" id="GO:0016301">
    <property type="term" value="F:kinase activity"/>
    <property type="evidence" value="ECO:0007669"/>
    <property type="project" value="UniProtKB-KW"/>
</dbReference>
<reference evidence="7" key="1">
    <citation type="journal article" date="2020" name="mSystems">
        <title>Genome- and Community-Level Interaction Insights into Carbon Utilization and Element Cycling Functions of Hydrothermarchaeota in Hydrothermal Sediment.</title>
        <authorList>
            <person name="Zhou Z."/>
            <person name="Liu Y."/>
            <person name="Xu W."/>
            <person name="Pan J."/>
            <person name="Luo Z.H."/>
            <person name="Li M."/>
        </authorList>
    </citation>
    <scope>NUCLEOTIDE SEQUENCE [LARGE SCALE GENOMIC DNA]</scope>
    <source>
        <strain evidence="7">SpSt-289</strain>
    </source>
</reference>
<evidence type="ECO:0000313" key="7">
    <source>
        <dbReference type="EMBL" id="HDX30905.1"/>
    </source>
</evidence>
<dbReference type="NCBIfam" id="TIGR01378">
    <property type="entry name" value="thi_PPkinase"/>
    <property type="match status" value="1"/>
</dbReference>
<keyword evidence="1 7" id="KW-0808">Transferase</keyword>
<keyword evidence="3 7" id="KW-0418">Kinase</keyword>
<dbReference type="PANTHER" id="PTHR41299:SF1">
    <property type="entry name" value="THIAMINE PYROPHOSPHOKINASE"/>
    <property type="match status" value="1"/>
</dbReference>
<dbReference type="Pfam" id="PF04265">
    <property type="entry name" value="TPK_B1_binding"/>
    <property type="match status" value="1"/>
</dbReference>
<evidence type="ECO:0000256" key="5">
    <source>
        <dbReference type="NCBIfam" id="TIGR01378"/>
    </source>
</evidence>
<evidence type="ECO:0000256" key="1">
    <source>
        <dbReference type="ARBA" id="ARBA00022679"/>
    </source>
</evidence>
<dbReference type="AlphaFoldDB" id="A0A7C1JNU3"/>
<dbReference type="GO" id="GO:0006772">
    <property type="term" value="P:thiamine metabolic process"/>
    <property type="evidence" value="ECO:0007669"/>
    <property type="project" value="UniProtKB-UniRule"/>
</dbReference>
<dbReference type="InterPro" id="IPR036371">
    <property type="entry name" value="TPK_B1-bd_sf"/>
</dbReference>
<dbReference type="Pfam" id="PF04263">
    <property type="entry name" value="TPK_catalytic"/>
    <property type="match status" value="1"/>
</dbReference>
<dbReference type="GO" id="GO:0009229">
    <property type="term" value="P:thiamine diphosphate biosynthetic process"/>
    <property type="evidence" value="ECO:0007669"/>
    <property type="project" value="InterPro"/>
</dbReference>
<keyword evidence="4" id="KW-0067">ATP-binding</keyword>
<dbReference type="InterPro" id="IPR053149">
    <property type="entry name" value="TPK"/>
</dbReference>
<accession>A0A7C1JNU3</accession>
<evidence type="ECO:0000256" key="3">
    <source>
        <dbReference type="ARBA" id="ARBA00022777"/>
    </source>
</evidence>
<keyword evidence="2" id="KW-0547">Nucleotide-binding</keyword>
<name>A0A7C1JNU3_9CHLR</name>
<proteinExistence type="predicted"/>
<dbReference type="GO" id="GO:0005524">
    <property type="term" value="F:ATP binding"/>
    <property type="evidence" value="ECO:0007669"/>
    <property type="project" value="UniProtKB-KW"/>
</dbReference>
<dbReference type="PANTHER" id="PTHR41299">
    <property type="entry name" value="THIAMINE PYROPHOSPHOKINASE"/>
    <property type="match status" value="1"/>
</dbReference>
<dbReference type="SUPFAM" id="SSF63862">
    <property type="entry name" value="Thiamin pyrophosphokinase, substrate-binding domain"/>
    <property type="match status" value="1"/>
</dbReference>
<organism evidence="7">
    <name type="scientific">Caldilinea aerophila</name>
    <dbReference type="NCBI Taxonomy" id="133453"/>
    <lineage>
        <taxon>Bacteria</taxon>
        <taxon>Bacillati</taxon>
        <taxon>Chloroflexota</taxon>
        <taxon>Caldilineae</taxon>
        <taxon>Caldilineales</taxon>
        <taxon>Caldilineaceae</taxon>
        <taxon>Caldilinea</taxon>
    </lineage>
</organism>
<protein>
    <recommendedName>
        <fullName evidence="5">Thiamine diphosphokinase</fullName>
        <ecNumber evidence="5">2.7.6.2</ecNumber>
    </recommendedName>
</protein>
<dbReference type="SUPFAM" id="SSF63999">
    <property type="entry name" value="Thiamin pyrophosphokinase, catalytic domain"/>
    <property type="match status" value="1"/>
</dbReference>
<gene>
    <name evidence="7" type="ORF">ENQ20_05355</name>
</gene>
<evidence type="ECO:0000256" key="2">
    <source>
        <dbReference type="ARBA" id="ARBA00022741"/>
    </source>
</evidence>
<dbReference type="CDD" id="cd07995">
    <property type="entry name" value="TPK"/>
    <property type="match status" value="1"/>
</dbReference>